<organism evidence="5">
    <name type="scientific">bioreactor metagenome</name>
    <dbReference type="NCBI Taxonomy" id="1076179"/>
    <lineage>
        <taxon>unclassified sequences</taxon>
        <taxon>metagenomes</taxon>
        <taxon>ecological metagenomes</taxon>
    </lineage>
</organism>
<name>A0A645DLG7_9ZZZZ</name>
<evidence type="ECO:0000259" key="4">
    <source>
        <dbReference type="SMART" id="SM00895"/>
    </source>
</evidence>
<keyword evidence="3" id="KW-0804">Transcription</keyword>
<dbReference type="SUPFAM" id="SSF48008">
    <property type="entry name" value="GntR ligand-binding domain-like"/>
    <property type="match status" value="1"/>
</dbReference>
<dbReference type="Pfam" id="PF07729">
    <property type="entry name" value="FCD"/>
    <property type="match status" value="1"/>
</dbReference>
<dbReference type="AlphaFoldDB" id="A0A645DLG7"/>
<keyword evidence="2" id="KW-0238">DNA-binding</keyword>
<evidence type="ECO:0000256" key="2">
    <source>
        <dbReference type="ARBA" id="ARBA00023125"/>
    </source>
</evidence>
<dbReference type="SMART" id="SM00895">
    <property type="entry name" value="FCD"/>
    <property type="match status" value="1"/>
</dbReference>
<evidence type="ECO:0000256" key="3">
    <source>
        <dbReference type="ARBA" id="ARBA00023163"/>
    </source>
</evidence>
<feature type="domain" description="GntR C-terminal" evidence="4">
    <location>
        <begin position="1"/>
        <end position="123"/>
    </location>
</feature>
<evidence type="ECO:0000256" key="1">
    <source>
        <dbReference type="ARBA" id="ARBA00023015"/>
    </source>
</evidence>
<dbReference type="EMBL" id="VSSQ01037570">
    <property type="protein sequence ID" value="MPM90294.1"/>
    <property type="molecule type" value="Genomic_DNA"/>
</dbReference>
<dbReference type="InterPro" id="IPR008920">
    <property type="entry name" value="TF_FadR/GntR_C"/>
</dbReference>
<dbReference type="Gene3D" id="1.20.120.530">
    <property type="entry name" value="GntR ligand-binding domain-like"/>
    <property type="match status" value="1"/>
</dbReference>
<sequence>MLYQARSLIEPFIAKLVAMDPDVEKLGDFKTRFQHVAQSSFADTGEDLDSEFHTYLASCTKNKYLCRMEENLLSKCRLVRVVSSRSIKERAEQSNEEHLAIIDALLKQDGTEAAKAVLRHLEKTIEGYQSVLESFNLFDV</sequence>
<proteinExistence type="predicted"/>
<protein>
    <recommendedName>
        <fullName evidence="4">GntR C-terminal domain-containing protein</fullName>
    </recommendedName>
</protein>
<keyword evidence="1" id="KW-0805">Transcription regulation</keyword>
<dbReference type="PANTHER" id="PTHR43537">
    <property type="entry name" value="TRANSCRIPTIONAL REGULATOR, GNTR FAMILY"/>
    <property type="match status" value="1"/>
</dbReference>
<dbReference type="InterPro" id="IPR011711">
    <property type="entry name" value="GntR_C"/>
</dbReference>
<dbReference type="PANTHER" id="PTHR43537:SF24">
    <property type="entry name" value="GLUCONATE OPERON TRANSCRIPTIONAL REPRESSOR"/>
    <property type="match status" value="1"/>
</dbReference>
<reference evidence="5" key="1">
    <citation type="submission" date="2019-08" db="EMBL/GenBank/DDBJ databases">
        <authorList>
            <person name="Kucharzyk K."/>
            <person name="Murdoch R.W."/>
            <person name="Higgins S."/>
            <person name="Loffler F."/>
        </authorList>
    </citation>
    <scope>NUCLEOTIDE SEQUENCE</scope>
</reference>
<comment type="caution">
    <text evidence="5">The sequence shown here is derived from an EMBL/GenBank/DDBJ whole genome shotgun (WGS) entry which is preliminary data.</text>
</comment>
<gene>
    <name evidence="5" type="ORF">SDC9_137415</name>
</gene>
<evidence type="ECO:0000313" key="5">
    <source>
        <dbReference type="EMBL" id="MPM90294.1"/>
    </source>
</evidence>
<dbReference type="GO" id="GO:0003677">
    <property type="term" value="F:DNA binding"/>
    <property type="evidence" value="ECO:0007669"/>
    <property type="project" value="UniProtKB-KW"/>
</dbReference>
<accession>A0A645DLG7</accession>